<comment type="subcellular location">
    <subcellularLocation>
        <location evidence="1 6">Membrane</location>
        <topology evidence="1 6">Multi-pass membrane protein</topology>
    </subcellularLocation>
</comment>
<evidence type="ECO:0000256" key="5">
    <source>
        <dbReference type="ARBA" id="ARBA00023136"/>
    </source>
</evidence>
<keyword evidence="5 6" id="KW-0472">Membrane</keyword>
<evidence type="ECO:0000256" key="6">
    <source>
        <dbReference type="RuleBase" id="RU363088"/>
    </source>
</evidence>
<feature type="transmembrane region" description="Helical" evidence="6">
    <location>
        <begin position="125"/>
        <end position="149"/>
    </location>
</feature>
<keyword evidence="4 6" id="KW-1133">Transmembrane helix</keyword>
<dbReference type="Proteomes" id="UP001318040">
    <property type="component" value="Chromosome 3"/>
</dbReference>
<evidence type="ECO:0000256" key="3">
    <source>
        <dbReference type="ARBA" id="ARBA00022692"/>
    </source>
</evidence>
<comment type="caution">
    <text evidence="6">Lacks conserved residue(s) required for the propagation of feature annotation.</text>
</comment>
<evidence type="ECO:0000313" key="8">
    <source>
        <dbReference type="RefSeq" id="XP_032826289.1"/>
    </source>
</evidence>
<protein>
    <submittedName>
        <fullName evidence="8">Peripheral myelin protein 22-like isoform X1</fullName>
    </submittedName>
</protein>
<feature type="transmembrane region" description="Helical" evidence="6">
    <location>
        <begin position="161"/>
        <end position="184"/>
    </location>
</feature>
<dbReference type="RefSeq" id="XP_032826289.1">
    <property type="nucleotide sequence ID" value="XM_032970398.1"/>
</dbReference>
<dbReference type="PANTHER" id="PTHR10671">
    <property type="entry name" value="EPITHELIAL MEMBRANE PROTEIN-RELATED"/>
    <property type="match status" value="1"/>
</dbReference>
<dbReference type="KEGG" id="pmrn:116951620"/>
<feature type="transmembrane region" description="Helical" evidence="6">
    <location>
        <begin position="90"/>
        <end position="113"/>
    </location>
</feature>
<dbReference type="InterPro" id="IPR004032">
    <property type="entry name" value="PMP22_EMP_MP20"/>
</dbReference>
<reference evidence="8" key="1">
    <citation type="submission" date="2025-08" db="UniProtKB">
        <authorList>
            <consortium name="RefSeq"/>
        </authorList>
    </citation>
    <scope>IDENTIFICATION</scope>
    <source>
        <tissue evidence="8">Sperm</tissue>
    </source>
</reference>
<evidence type="ECO:0000256" key="2">
    <source>
        <dbReference type="ARBA" id="ARBA00006864"/>
    </source>
</evidence>
<dbReference type="InterPro" id="IPR050579">
    <property type="entry name" value="PMP-22/EMP/MP20-like"/>
</dbReference>
<accession>A0AAJ7TZ76</accession>
<name>A0AAJ7TZ76_PETMA</name>
<evidence type="ECO:0000256" key="1">
    <source>
        <dbReference type="ARBA" id="ARBA00004141"/>
    </source>
</evidence>
<keyword evidence="3 6" id="KW-0812">Transmembrane</keyword>
<dbReference type="InterPro" id="IPR004031">
    <property type="entry name" value="PMP22/EMP/MP20/Claudin"/>
</dbReference>
<sequence>MAKEGKQKRRCLTWKIVRPDEPPAFANEQIPATDDTLPNKRRNHRRLAEPSSASWWVVESNVTDLWYSCHIYKEEWKCNDINYKNEDAEWIQAVQALMILSVIFCCCAFFAFVCQLFTLKKGGRFFITGVLQLLACACVLTAASIYVGWFQPQHLPSSGPGYSYILAWVAFTLTFLSGIIYCFLRKKE</sequence>
<dbReference type="Pfam" id="PF00822">
    <property type="entry name" value="PMP22_Claudin"/>
    <property type="match status" value="1"/>
</dbReference>
<organism evidence="7 8">
    <name type="scientific">Petromyzon marinus</name>
    <name type="common">Sea lamprey</name>
    <dbReference type="NCBI Taxonomy" id="7757"/>
    <lineage>
        <taxon>Eukaryota</taxon>
        <taxon>Metazoa</taxon>
        <taxon>Chordata</taxon>
        <taxon>Craniata</taxon>
        <taxon>Vertebrata</taxon>
        <taxon>Cyclostomata</taxon>
        <taxon>Hyperoartia</taxon>
        <taxon>Petromyzontiformes</taxon>
        <taxon>Petromyzontidae</taxon>
        <taxon>Petromyzon</taxon>
    </lineage>
</organism>
<proteinExistence type="inferred from homology"/>
<dbReference type="GO" id="GO:0005886">
    <property type="term" value="C:plasma membrane"/>
    <property type="evidence" value="ECO:0007669"/>
    <property type="project" value="TreeGrafter"/>
</dbReference>
<dbReference type="Gene3D" id="1.20.140.150">
    <property type="match status" value="1"/>
</dbReference>
<comment type="similarity">
    <text evidence="2 6">Belongs to the PMP-22/EMP/MP20 family.</text>
</comment>
<dbReference type="PANTHER" id="PTHR10671:SF85">
    <property type="entry name" value="EPITHELIAL MEMBRANE PROTEIN 1"/>
    <property type="match status" value="1"/>
</dbReference>
<dbReference type="PRINTS" id="PR01453">
    <property type="entry name" value="EPMEMFAMILY"/>
</dbReference>
<evidence type="ECO:0000313" key="7">
    <source>
        <dbReference type="Proteomes" id="UP001318040"/>
    </source>
</evidence>
<keyword evidence="7" id="KW-1185">Reference proteome</keyword>
<dbReference type="AlphaFoldDB" id="A0AAJ7TZ76"/>
<dbReference type="GeneID" id="116951620"/>
<gene>
    <name evidence="8" type="primary">LOC116951620</name>
</gene>
<evidence type="ECO:0000256" key="4">
    <source>
        <dbReference type="ARBA" id="ARBA00022989"/>
    </source>
</evidence>